<comment type="caution">
    <text evidence="4">The sequence shown here is derived from an EMBL/GenBank/DDBJ whole genome shotgun (WGS) entry which is preliminary data.</text>
</comment>
<feature type="modified residue" description="4-aspartylphosphate" evidence="2">
    <location>
        <position position="54"/>
    </location>
</feature>
<dbReference type="AlphaFoldDB" id="A0A538TII7"/>
<name>A0A538TII7_UNCEI</name>
<evidence type="ECO:0000256" key="2">
    <source>
        <dbReference type="PROSITE-ProRule" id="PRU00169"/>
    </source>
</evidence>
<sequence>MATRILVVEDDPMNAKLFQLILTRAAQFEVEVTEDPAHVVAQARSGGADLIIMDVSLSNSLWDGVPVDGLEICRRLKSDPETKRVPILLATAHAMKGSRERFLKDSGADDYISKPIVSADELISRIRALLEKGANATPPAPR</sequence>
<feature type="domain" description="Response regulatory" evidence="3">
    <location>
        <begin position="4"/>
        <end position="129"/>
    </location>
</feature>
<dbReference type="Proteomes" id="UP000317691">
    <property type="component" value="Unassembled WGS sequence"/>
</dbReference>
<dbReference type="SMART" id="SM00448">
    <property type="entry name" value="REC"/>
    <property type="match status" value="1"/>
</dbReference>
<keyword evidence="1 2" id="KW-0597">Phosphoprotein</keyword>
<evidence type="ECO:0000256" key="1">
    <source>
        <dbReference type="ARBA" id="ARBA00022553"/>
    </source>
</evidence>
<reference evidence="4 5" key="1">
    <citation type="journal article" date="2019" name="Nat. Microbiol.">
        <title>Mediterranean grassland soil C-N compound turnover is dependent on rainfall and depth, and is mediated by genomically divergent microorganisms.</title>
        <authorList>
            <person name="Diamond S."/>
            <person name="Andeer P.F."/>
            <person name="Li Z."/>
            <person name="Crits-Christoph A."/>
            <person name="Burstein D."/>
            <person name="Anantharaman K."/>
            <person name="Lane K.R."/>
            <person name="Thomas B.C."/>
            <person name="Pan C."/>
            <person name="Northen T.R."/>
            <person name="Banfield J.F."/>
        </authorList>
    </citation>
    <scope>NUCLEOTIDE SEQUENCE [LARGE SCALE GENOMIC DNA]</scope>
    <source>
        <strain evidence="4">WS_9</strain>
    </source>
</reference>
<evidence type="ECO:0000259" key="3">
    <source>
        <dbReference type="PROSITE" id="PS50110"/>
    </source>
</evidence>
<dbReference type="InterPro" id="IPR050595">
    <property type="entry name" value="Bact_response_regulator"/>
</dbReference>
<dbReference type="PROSITE" id="PS50110">
    <property type="entry name" value="RESPONSE_REGULATORY"/>
    <property type="match status" value="1"/>
</dbReference>
<dbReference type="SUPFAM" id="SSF52172">
    <property type="entry name" value="CheY-like"/>
    <property type="match status" value="1"/>
</dbReference>
<proteinExistence type="predicted"/>
<gene>
    <name evidence="4" type="ORF">E6K79_10210</name>
</gene>
<dbReference type="PANTHER" id="PTHR44591">
    <property type="entry name" value="STRESS RESPONSE REGULATOR PROTEIN 1"/>
    <property type="match status" value="1"/>
</dbReference>
<dbReference type="InterPro" id="IPR011006">
    <property type="entry name" value="CheY-like_superfamily"/>
</dbReference>
<dbReference type="GO" id="GO:0000160">
    <property type="term" value="P:phosphorelay signal transduction system"/>
    <property type="evidence" value="ECO:0007669"/>
    <property type="project" value="InterPro"/>
</dbReference>
<evidence type="ECO:0000313" key="5">
    <source>
        <dbReference type="Proteomes" id="UP000317691"/>
    </source>
</evidence>
<dbReference type="EMBL" id="VBOZ01000031">
    <property type="protein sequence ID" value="TMQ63442.1"/>
    <property type="molecule type" value="Genomic_DNA"/>
</dbReference>
<dbReference type="PANTHER" id="PTHR44591:SF23">
    <property type="entry name" value="CHEY SUBFAMILY"/>
    <property type="match status" value="1"/>
</dbReference>
<protein>
    <submittedName>
        <fullName evidence="4">Response regulator</fullName>
    </submittedName>
</protein>
<dbReference type="Gene3D" id="3.40.50.2300">
    <property type="match status" value="1"/>
</dbReference>
<evidence type="ECO:0000313" key="4">
    <source>
        <dbReference type="EMBL" id="TMQ63442.1"/>
    </source>
</evidence>
<dbReference type="InterPro" id="IPR001789">
    <property type="entry name" value="Sig_transdc_resp-reg_receiver"/>
</dbReference>
<accession>A0A538TII7</accession>
<dbReference type="Pfam" id="PF00072">
    <property type="entry name" value="Response_reg"/>
    <property type="match status" value="1"/>
</dbReference>
<organism evidence="4 5">
    <name type="scientific">Eiseniibacteriota bacterium</name>
    <dbReference type="NCBI Taxonomy" id="2212470"/>
    <lineage>
        <taxon>Bacteria</taxon>
        <taxon>Candidatus Eiseniibacteriota</taxon>
    </lineage>
</organism>